<keyword evidence="3 5" id="KW-0378">Hydrolase</keyword>
<dbReference type="EC" id="3.4.21.-" evidence="5"/>
<accession>A0A7S2LNY1</accession>
<keyword evidence="6" id="KW-0732">Signal</keyword>
<dbReference type="GO" id="GO:0005829">
    <property type="term" value="C:cytosol"/>
    <property type="evidence" value="ECO:0007669"/>
    <property type="project" value="TreeGrafter"/>
</dbReference>
<dbReference type="GO" id="GO:0004252">
    <property type="term" value="F:serine-type endopeptidase activity"/>
    <property type="evidence" value="ECO:0007669"/>
    <property type="project" value="UniProtKB-UniRule"/>
</dbReference>
<dbReference type="InterPro" id="IPR002470">
    <property type="entry name" value="Peptidase_S9A"/>
</dbReference>
<dbReference type="Gene3D" id="2.130.10.120">
    <property type="entry name" value="Prolyl oligopeptidase, N-terminal domain"/>
    <property type="match status" value="1"/>
</dbReference>
<feature type="domain" description="Peptidase S9 prolyl oligopeptidase catalytic" evidence="7">
    <location>
        <begin position="584"/>
        <end position="794"/>
    </location>
</feature>
<evidence type="ECO:0000256" key="4">
    <source>
        <dbReference type="ARBA" id="ARBA00022825"/>
    </source>
</evidence>
<evidence type="ECO:0000256" key="5">
    <source>
        <dbReference type="RuleBase" id="RU368024"/>
    </source>
</evidence>
<keyword evidence="2 5" id="KW-0645">Protease</keyword>
<dbReference type="GO" id="GO:0070012">
    <property type="term" value="F:oligopeptidase activity"/>
    <property type="evidence" value="ECO:0007669"/>
    <property type="project" value="TreeGrafter"/>
</dbReference>
<dbReference type="Pfam" id="PF00326">
    <property type="entry name" value="Peptidase_S9"/>
    <property type="match status" value="1"/>
</dbReference>
<proteinExistence type="inferred from homology"/>
<reference evidence="9" key="1">
    <citation type="submission" date="2021-01" db="EMBL/GenBank/DDBJ databases">
        <authorList>
            <person name="Corre E."/>
            <person name="Pelletier E."/>
            <person name="Niang G."/>
            <person name="Scheremetjew M."/>
            <person name="Finn R."/>
            <person name="Kale V."/>
            <person name="Holt S."/>
            <person name="Cochrane G."/>
            <person name="Meng A."/>
            <person name="Brown T."/>
            <person name="Cohen L."/>
        </authorList>
    </citation>
    <scope>NUCLEOTIDE SEQUENCE</scope>
    <source>
        <strain evidence="9">SM1012Den-03</strain>
    </source>
</reference>
<evidence type="ECO:0000256" key="6">
    <source>
        <dbReference type="SAM" id="SignalP"/>
    </source>
</evidence>
<dbReference type="SUPFAM" id="SSF53474">
    <property type="entry name" value="alpha/beta-Hydrolases"/>
    <property type="match status" value="1"/>
</dbReference>
<dbReference type="PRINTS" id="PR00862">
    <property type="entry name" value="PROLIGOPTASE"/>
</dbReference>
<dbReference type="PANTHER" id="PTHR42881">
    <property type="entry name" value="PROLYL ENDOPEPTIDASE"/>
    <property type="match status" value="1"/>
</dbReference>
<feature type="chain" id="PRO_5030800529" description="Prolyl endopeptidase" evidence="6">
    <location>
        <begin position="26"/>
        <end position="801"/>
    </location>
</feature>
<dbReference type="InterPro" id="IPR023302">
    <property type="entry name" value="Pept_S9A_N"/>
</dbReference>
<feature type="signal peptide" evidence="6">
    <location>
        <begin position="1"/>
        <end position="25"/>
    </location>
</feature>
<dbReference type="InterPro" id="IPR001375">
    <property type="entry name" value="Peptidase_S9_cat"/>
</dbReference>
<keyword evidence="4 5" id="KW-0720">Serine protease</keyword>
<name>A0A7S2LNY1_9STRA</name>
<dbReference type="Gene3D" id="3.40.50.1820">
    <property type="entry name" value="alpha/beta hydrolase"/>
    <property type="match status" value="1"/>
</dbReference>
<sequence length="801" mass="89750">MMMISSGRRALFLLQSSRLILSARAFTPSLVSQAFQPGNLFLPSSYTFSSTKLSPLPMANTIMDGEEDPYIWLEEVESPESIAFAESANAKCLAELGDPSETETYKRVLTALQSDERIPHVRMLGYDEDTGYMLLYNFWRDANSPKGIWRKTTMQQYQSADTEWTTVLDLDKLAKEEDISWVWKGYTALPRSLDSQSGGPMGRVTRVLLNLSRGGADATYVREFDLLTESFVDVEKDDGFSLPEAKTRASYKSRDVLLVGADTGEESMTSSGYPRTVREWKRGTKIEDAPIVFEGEKTDVSCGQYLLDESDREGGDVYEVQSRSISFYDRYTYVKKQSDDTFTKLAIALNTGVSFYGRWMMIRVKADWEPEDNGSDKTFKSGSFLYVDAGSFIEFSKAKADGDEDATKNCNLEYHVLFEPTATTSYSGYSTTKSYLIVYILDDVKEQLTFYKLGEGGGPFVQVGGDEQGQIRSVSASPVDSKTSDLIFQTTSSYISPSKLVLADANKIGTDDYMVSELKSLPEMFDSSGLEVSQQFATSKDGTRIPYFMIHKKGMKLDGSTPTLLYGYGGFEVSLGPRYVTSVGISWLERGGVYVEANIRGGGEYGPQWHQQALRENRNLCYEDFIAVGEHLVESKVCTPQTLACRGGSNGGLLTGNMLVQAPDLFQAIHIAVPLLDMKRYSKLLAGASWMAEYGDPDTDDWENFLHKYSPYHNIDVSRDKYPNVLVTTSTRDDRVHPAHARKMVKKLWDEGQGKEWPVYYYENIEGGHGGASDSRQEAFMTSLSYDFMWRALTNALPRKE</sequence>
<gene>
    <name evidence="9" type="ORF">SMAR0320_LOCUS13541</name>
</gene>
<feature type="domain" description="Peptidase S9A N-terminal" evidence="8">
    <location>
        <begin position="67"/>
        <end position="309"/>
    </location>
</feature>
<evidence type="ECO:0000259" key="8">
    <source>
        <dbReference type="Pfam" id="PF02897"/>
    </source>
</evidence>
<evidence type="ECO:0000256" key="2">
    <source>
        <dbReference type="ARBA" id="ARBA00022670"/>
    </source>
</evidence>
<dbReference type="SUPFAM" id="SSF50993">
    <property type="entry name" value="Peptidase/esterase 'gauge' domain"/>
    <property type="match status" value="1"/>
</dbReference>
<dbReference type="EMBL" id="HBGZ01018857">
    <property type="protein sequence ID" value="CAD9610340.1"/>
    <property type="molecule type" value="Transcribed_RNA"/>
</dbReference>
<dbReference type="PANTHER" id="PTHR42881:SF13">
    <property type="entry name" value="PROLYL ENDOPEPTIDASE"/>
    <property type="match status" value="1"/>
</dbReference>
<comment type="similarity">
    <text evidence="1 5">Belongs to the peptidase S9A family.</text>
</comment>
<dbReference type="Pfam" id="PF02897">
    <property type="entry name" value="Peptidase_S9_N"/>
    <property type="match status" value="1"/>
</dbReference>
<protein>
    <recommendedName>
        <fullName evidence="5">Prolyl endopeptidase</fullName>
        <ecNumber evidence="5">3.4.21.-</ecNumber>
    </recommendedName>
</protein>
<dbReference type="AlphaFoldDB" id="A0A7S2LNY1"/>
<evidence type="ECO:0000256" key="1">
    <source>
        <dbReference type="ARBA" id="ARBA00005228"/>
    </source>
</evidence>
<evidence type="ECO:0000259" key="7">
    <source>
        <dbReference type="Pfam" id="PF00326"/>
    </source>
</evidence>
<organism evidence="9">
    <name type="scientific">Skeletonema marinoi</name>
    <dbReference type="NCBI Taxonomy" id="267567"/>
    <lineage>
        <taxon>Eukaryota</taxon>
        <taxon>Sar</taxon>
        <taxon>Stramenopiles</taxon>
        <taxon>Ochrophyta</taxon>
        <taxon>Bacillariophyta</taxon>
        <taxon>Coscinodiscophyceae</taxon>
        <taxon>Thalassiosirophycidae</taxon>
        <taxon>Thalassiosirales</taxon>
        <taxon>Skeletonemataceae</taxon>
        <taxon>Skeletonema</taxon>
        <taxon>Skeletonema marinoi-dohrnii complex</taxon>
    </lineage>
</organism>
<evidence type="ECO:0000256" key="3">
    <source>
        <dbReference type="ARBA" id="ARBA00022801"/>
    </source>
</evidence>
<dbReference type="InterPro" id="IPR029058">
    <property type="entry name" value="AB_hydrolase_fold"/>
</dbReference>
<dbReference type="InterPro" id="IPR051167">
    <property type="entry name" value="Prolyl_oligopep/macrocyclase"/>
</dbReference>
<evidence type="ECO:0000313" key="9">
    <source>
        <dbReference type="EMBL" id="CAD9610340.1"/>
    </source>
</evidence>
<dbReference type="GO" id="GO:0006508">
    <property type="term" value="P:proteolysis"/>
    <property type="evidence" value="ECO:0007669"/>
    <property type="project" value="UniProtKB-KW"/>
</dbReference>